<proteinExistence type="predicted"/>
<dbReference type="InterPro" id="IPR013011">
    <property type="entry name" value="PTS_EIIB_2"/>
</dbReference>
<gene>
    <name evidence="6" type="ORF">RWE15_04245</name>
</gene>
<evidence type="ECO:0000313" key="6">
    <source>
        <dbReference type="EMBL" id="MDY0393808.1"/>
    </source>
</evidence>
<dbReference type="Pfam" id="PF05043">
    <property type="entry name" value="Mga"/>
    <property type="match status" value="1"/>
</dbReference>
<evidence type="ECO:0000259" key="5">
    <source>
        <dbReference type="PROSITE" id="PS51372"/>
    </source>
</evidence>
<organism evidence="6 7">
    <name type="scientific">Tigheibacillus halophilus</name>
    <dbReference type="NCBI Taxonomy" id="361280"/>
    <lineage>
        <taxon>Bacteria</taxon>
        <taxon>Bacillati</taxon>
        <taxon>Bacillota</taxon>
        <taxon>Bacilli</taxon>
        <taxon>Bacillales</taxon>
        <taxon>Bacillaceae</taxon>
        <taxon>Tigheibacillus</taxon>
    </lineage>
</organism>
<dbReference type="InterPro" id="IPR007737">
    <property type="entry name" value="Mga_HTH"/>
</dbReference>
<sequence length="535" mass="62313">MKLDNRSIKILDVLISNPSITGKDIEKKYSLSRRQLGYSFGKINGWLQSNNLPAIERTRQGNFIIDQTVFTNLNSDQDSMLEDKDILSEKQRVNVILIMLLSNDDLSLNHFTSELDVSKNTVLTDLKRAKDYVADYGLRIRYSRRFGYVLEGNEFIIRKLLIHATYKILAMPDGFNRLCKLAAIQQEEINELNKRIHQVEKKLNLKFTDEKIAGMPYTLTLVLRRIKMGMRVDSFYIKYEELSDTKEYMATEEIFSDIKDIPMEERLFITLHLLTTNVYWSEYLTEEAIPNLQQALDDMLSLFEKSACIVIQDRGQLLNKLLLHVKPAYYRIKYHLTEISDTQESVSKDFMALHHLVQQSTKPLSDLIGMKIPENETTFLTMLIGGWLTRQGDSILEKVKAIVVCPKGVSVSRLMLSELRELFPEFVFLDSLSVREFQTYKLDYDIVFSPTFIETDKKLFIANSFLEREEKNRLRKQVMMELHGYIPSDIHVEDLMDIIKNHASVKNEQELSQDLYRYINRDETSAVKKTENSIS</sequence>
<dbReference type="EMBL" id="JAWDIP010000003">
    <property type="protein sequence ID" value="MDY0393808.1"/>
    <property type="molecule type" value="Genomic_DNA"/>
</dbReference>
<evidence type="ECO:0000256" key="2">
    <source>
        <dbReference type="ARBA" id="ARBA00022777"/>
    </source>
</evidence>
<feature type="domain" description="PTS EIIB type-2" evidence="4">
    <location>
        <begin position="399"/>
        <end position="486"/>
    </location>
</feature>
<feature type="domain" description="PRD" evidence="5">
    <location>
        <begin position="287"/>
        <end position="394"/>
    </location>
</feature>
<dbReference type="PROSITE" id="PS51099">
    <property type="entry name" value="PTS_EIIB_TYPE_2"/>
    <property type="match status" value="1"/>
</dbReference>
<accession>A0ABU5C4R0</accession>
<dbReference type="SUPFAM" id="SSF63520">
    <property type="entry name" value="PTS-regulatory domain, PRD"/>
    <property type="match status" value="2"/>
</dbReference>
<keyword evidence="2" id="KW-0418">Kinase</keyword>
<name>A0ABU5C4R0_9BACI</name>
<keyword evidence="2" id="KW-0808">Transferase</keyword>
<protein>
    <submittedName>
        <fullName evidence="6">Transcription antiterminator</fullName>
    </submittedName>
</protein>
<evidence type="ECO:0000256" key="1">
    <source>
        <dbReference type="ARBA" id="ARBA00022553"/>
    </source>
</evidence>
<dbReference type="InterPro" id="IPR036634">
    <property type="entry name" value="PRD_sf"/>
</dbReference>
<dbReference type="PANTHER" id="PTHR36203:SF1">
    <property type="entry name" value="ASCORBATE-SPECIFIC PTS SYSTEM EIIA COMPONENT"/>
    <property type="match status" value="1"/>
</dbReference>
<dbReference type="Proteomes" id="UP001281447">
    <property type="component" value="Unassembled WGS sequence"/>
</dbReference>
<dbReference type="InterPro" id="IPR051351">
    <property type="entry name" value="Ascorbate-PTS_EIIA_comp"/>
</dbReference>
<keyword evidence="7" id="KW-1185">Reference proteome</keyword>
<dbReference type="Gene3D" id="1.10.10.10">
    <property type="entry name" value="Winged helix-like DNA-binding domain superfamily/Winged helix DNA-binding domain"/>
    <property type="match status" value="1"/>
</dbReference>
<reference evidence="6 7" key="1">
    <citation type="submission" date="2023-10" db="EMBL/GenBank/DDBJ databases">
        <title>Virgibacillus halophilus 5B73C genome.</title>
        <authorList>
            <person name="Miliotis G."/>
            <person name="Sengupta P."/>
            <person name="Hameed A."/>
            <person name="Chuvochina M."/>
            <person name="Mcdonagh F."/>
            <person name="Simpson A.C."/>
            <person name="Singh N.K."/>
            <person name="Rekha P.D."/>
            <person name="Raman K."/>
            <person name="Hugenholtz P."/>
            <person name="Venkateswaran K."/>
        </authorList>
    </citation>
    <scope>NUCLEOTIDE SEQUENCE [LARGE SCALE GENOMIC DNA]</scope>
    <source>
        <strain evidence="6 7">5B73C</strain>
    </source>
</reference>
<comment type="caution">
    <text evidence="6">The sequence shown here is derived from an EMBL/GenBank/DDBJ whole genome shotgun (WGS) entry which is preliminary data.</text>
</comment>
<evidence type="ECO:0000256" key="3">
    <source>
        <dbReference type="ARBA" id="ARBA00023159"/>
    </source>
</evidence>
<keyword evidence="3" id="KW-0010">Activator</keyword>
<dbReference type="InterPro" id="IPR011608">
    <property type="entry name" value="PRD"/>
</dbReference>
<dbReference type="InterPro" id="IPR036388">
    <property type="entry name" value="WH-like_DNA-bd_sf"/>
</dbReference>
<evidence type="ECO:0000259" key="4">
    <source>
        <dbReference type="PROSITE" id="PS51099"/>
    </source>
</evidence>
<dbReference type="PROSITE" id="PS51372">
    <property type="entry name" value="PRD_2"/>
    <property type="match status" value="2"/>
</dbReference>
<dbReference type="Gene3D" id="1.10.1790.10">
    <property type="entry name" value="PRD domain"/>
    <property type="match status" value="2"/>
</dbReference>
<dbReference type="Pfam" id="PF00874">
    <property type="entry name" value="PRD"/>
    <property type="match status" value="2"/>
</dbReference>
<dbReference type="CDD" id="cd05568">
    <property type="entry name" value="PTS_IIB_bgl_like"/>
    <property type="match status" value="1"/>
</dbReference>
<evidence type="ECO:0000313" key="7">
    <source>
        <dbReference type="Proteomes" id="UP001281447"/>
    </source>
</evidence>
<dbReference type="PANTHER" id="PTHR36203">
    <property type="entry name" value="ASCORBATE-SPECIFIC PTS SYSTEM EIIA COMPONENT"/>
    <property type="match status" value="1"/>
</dbReference>
<keyword evidence="1" id="KW-0597">Phosphoprotein</keyword>
<feature type="domain" description="PRD" evidence="5">
    <location>
        <begin position="183"/>
        <end position="283"/>
    </location>
</feature>